<dbReference type="EMBL" id="KK852415">
    <property type="protein sequence ID" value="KDR24409.1"/>
    <property type="molecule type" value="Genomic_DNA"/>
</dbReference>
<gene>
    <name evidence="1" type="ORF">L798_04362</name>
</gene>
<name>A0A067RWX9_ZOONE</name>
<evidence type="ECO:0000313" key="1">
    <source>
        <dbReference type="EMBL" id="KDR24409.1"/>
    </source>
</evidence>
<sequence>MFWDTSNTSGRRGMTHTSTWCHGSLLRSYQMQSDTSDVVQYNGVSAPVIRMRNCIMFQINIIRLNLRAAVDLSITILLGTPRTTLPTTAVLLFNIKFIVVLCVYEVTEVRRNVQGLSSVLRYPKTKAVRYS</sequence>
<proteinExistence type="predicted"/>
<dbReference type="AlphaFoldDB" id="A0A067RWX9"/>
<dbReference type="InParanoid" id="A0A067RWX9"/>
<organism evidence="1 2">
    <name type="scientific">Zootermopsis nevadensis</name>
    <name type="common">Dampwood termite</name>
    <dbReference type="NCBI Taxonomy" id="136037"/>
    <lineage>
        <taxon>Eukaryota</taxon>
        <taxon>Metazoa</taxon>
        <taxon>Ecdysozoa</taxon>
        <taxon>Arthropoda</taxon>
        <taxon>Hexapoda</taxon>
        <taxon>Insecta</taxon>
        <taxon>Pterygota</taxon>
        <taxon>Neoptera</taxon>
        <taxon>Polyneoptera</taxon>
        <taxon>Dictyoptera</taxon>
        <taxon>Blattodea</taxon>
        <taxon>Blattoidea</taxon>
        <taxon>Termitoidae</taxon>
        <taxon>Termopsidae</taxon>
        <taxon>Zootermopsis</taxon>
    </lineage>
</organism>
<accession>A0A067RWX9</accession>
<reference evidence="1 2" key="1">
    <citation type="journal article" date="2014" name="Nat. Commun.">
        <title>Molecular traces of alternative social organization in a termite genome.</title>
        <authorList>
            <person name="Terrapon N."/>
            <person name="Li C."/>
            <person name="Robertson H.M."/>
            <person name="Ji L."/>
            <person name="Meng X."/>
            <person name="Booth W."/>
            <person name="Chen Z."/>
            <person name="Childers C.P."/>
            <person name="Glastad K.M."/>
            <person name="Gokhale K."/>
            <person name="Gowin J."/>
            <person name="Gronenberg W."/>
            <person name="Hermansen R.A."/>
            <person name="Hu H."/>
            <person name="Hunt B.G."/>
            <person name="Huylmans A.K."/>
            <person name="Khalil S.M."/>
            <person name="Mitchell R.D."/>
            <person name="Munoz-Torres M.C."/>
            <person name="Mustard J.A."/>
            <person name="Pan H."/>
            <person name="Reese J.T."/>
            <person name="Scharf M.E."/>
            <person name="Sun F."/>
            <person name="Vogel H."/>
            <person name="Xiao J."/>
            <person name="Yang W."/>
            <person name="Yang Z."/>
            <person name="Yang Z."/>
            <person name="Zhou J."/>
            <person name="Zhu J."/>
            <person name="Brent C.S."/>
            <person name="Elsik C.G."/>
            <person name="Goodisman M.A."/>
            <person name="Liberles D.A."/>
            <person name="Roe R.M."/>
            <person name="Vargo E.L."/>
            <person name="Vilcinskas A."/>
            <person name="Wang J."/>
            <person name="Bornberg-Bauer E."/>
            <person name="Korb J."/>
            <person name="Zhang G."/>
            <person name="Liebig J."/>
        </authorList>
    </citation>
    <scope>NUCLEOTIDE SEQUENCE [LARGE SCALE GENOMIC DNA]</scope>
    <source>
        <tissue evidence="1">Whole organism</tissue>
    </source>
</reference>
<evidence type="ECO:0000313" key="2">
    <source>
        <dbReference type="Proteomes" id="UP000027135"/>
    </source>
</evidence>
<dbReference type="Proteomes" id="UP000027135">
    <property type="component" value="Unassembled WGS sequence"/>
</dbReference>
<protein>
    <submittedName>
        <fullName evidence="1">Uncharacterized protein</fullName>
    </submittedName>
</protein>
<keyword evidence="2" id="KW-1185">Reference proteome</keyword>